<dbReference type="Proteomes" id="UP001159427">
    <property type="component" value="Unassembled WGS sequence"/>
</dbReference>
<feature type="non-terminal residue" evidence="2">
    <location>
        <position position="334"/>
    </location>
</feature>
<accession>A0ABN8T2P6</accession>
<evidence type="ECO:0000259" key="1">
    <source>
        <dbReference type="Pfam" id="PF08398"/>
    </source>
</evidence>
<keyword evidence="3" id="KW-1185">Reference proteome</keyword>
<reference evidence="2 3" key="1">
    <citation type="submission" date="2022-05" db="EMBL/GenBank/DDBJ databases">
        <authorList>
            <consortium name="Genoscope - CEA"/>
            <person name="William W."/>
        </authorList>
    </citation>
    <scope>NUCLEOTIDE SEQUENCE [LARGE SCALE GENOMIC DNA]</scope>
</reference>
<evidence type="ECO:0000313" key="3">
    <source>
        <dbReference type="Proteomes" id="UP001159427"/>
    </source>
</evidence>
<dbReference type="Pfam" id="PF08398">
    <property type="entry name" value="Phospholip_A2_4"/>
    <property type="match status" value="1"/>
</dbReference>
<evidence type="ECO:0000313" key="2">
    <source>
        <dbReference type="EMBL" id="CAH3198117.1"/>
    </source>
</evidence>
<name>A0ABN8T2P6_9CNID</name>
<sequence>MKESYCIVDKRVTPCTEPSGYQTDKRGRTQFYCRCAVCGNKKVRYVKTGTASQSGRINVGQKISETLFPQTKQTFKDYWSGDIARGVVNSEDGIFTSNFWTGKTTVFRYGTNKIYKSLAEVKNKYGSGLFDTVVGTAVDGFVHYGLPWMGKKAVEMGRYGASELMRNKNLQKKAVNYGISKLTPFIQDSVGTAMNQLSTKVRPNKKYKTDRPELDRRSGRGIDIHNAILKVAPSKGFVLPGHNYTGPGNPLHKQLRHDDEGNILEIYQQPTGPTDAVSMQHDVDYTVCGNKPKSEQVKCKNEADKKMVKSLDAIPLKKRQWGHAMARTMINTKQ</sequence>
<organism evidence="2 3">
    <name type="scientific">Porites evermanni</name>
    <dbReference type="NCBI Taxonomy" id="104178"/>
    <lineage>
        <taxon>Eukaryota</taxon>
        <taxon>Metazoa</taxon>
        <taxon>Cnidaria</taxon>
        <taxon>Anthozoa</taxon>
        <taxon>Hexacorallia</taxon>
        <taxon>Scleractinia</taxon>
        <taxon>Fungiina</taxon>
        <taxon>Poritidae</taxon>
        <taxon>Porites</taxon>
    </lineage>
</organism>
<gene>
    <name evidence="2" type="ORF">PEVE_00035827</name>
</gene>
<dbReference type="InterPro" id="IPR013607">
    <property type="entry name" value="Phospholipase_A2-like"/>
</dbReference>
<proteinExistence type="predicted"/>
<protein>
    <recommendedName>
        <fullName evidence="1">Phospholipase A2-like domain-containing protein</fullName>
    </recommendedName>
</protein>
<dbReference type="EMBL" id="CALNXI010005600">
    <property type="protein sequence ID" value="CAH3198117.1"/>
    <property type="molecule type" value="Genomic_DNA"/>
</dbReference>
<comment type="caution">
    <text evidence="2">The sequence shown here is derived from an EMBL/GenBank/DDBJ whole genome shotgun (WGS) entry which is preliminary data.</text>
</comment>
<feature type="domain" description="Phospholipase A2-like" evidence="1">
    <location>
        <begin position="235"/>
        <end position="333"/>
    </location>
</feature>